<evidence type="ECO:0000256" key="2">
    <source>
        <dbReference type="SAM" id="SignalP"/>
    </source>
</evidence>
<name>A0A433SD77_9BURK</name>
<feature type="compositionally biased region" description="Low complexity" evidence="1">
    <location>
        <begin position="24"/>
        <end position="43"/>
    </location>
</feature>
<dbReference type="EMBL" id="PQSP01000004">
    <property type="protein sequence ID" value="RUS66636.1"/>
    <property type="molecule type" value="Genomic_DNA"/>
</dbReference>
<dbReference type="Proteomes" id="UP000286947">
    <property type="component" value="Unassembled WGS sequence"/>
</dbReference>
<evidence type="ECO:0000313" key="3">
    <source>
        <dbReference type="EMBL" id="RUS66636.1"/>
    </source>
</evidence>
<dbReference type="AlphaFoldDB" id="A0A433SD77"/>
<feature type="region of interest" description="Disordered" evidence="1">
    <location>
        <begin position="24"/>
        <end position="55"/>
    </location>
</feature>
<evidence type="ECO:0000256" key="1">
    <source>
        <dbReference type="SAM" id="MobiDB-lite"/>
    </source>
</evidence>
<accession>A0A433SD77</accession>
<reference evidence="3 4" key="1">
    <citation type="submission" date="2018-01" db="EMBL/GenBank/DDBJ databases">
        <title>Saezia sanguinis gen. nov., sp. nov., in the order Burkholderiales isolated from human blood.</title>
        <authorList>
            <person name="Medina-Pascual M.J."/>
            <person name="Valdezate S."/>
            <person name="Monzon S."/>
            <person name="Cuesta I."/>
            <person name="Carrasco G."/>
            <person name="Villalon P."/>
            <person name="Saez-Nieto J.A."/>
        </authorList>
    </citation>
    <scope>NUCLEOTIDE SEQUENCE [LARGE SCALE GENOMIC DNA]</scope>
    <source>
        <strain evidence="3 4">CNM695-12</strain>
    </source>
</reference>
<evidence type="ECO:0000313" key="4">
    <source>
        <dbReference type="Proteomes" id="UP000286947"/>
    </source>
</evidence>
<comment type="caution">
    <text evidence="3">The sequence shown here is derived from an EMBL/GenBank/DDBJ whole genome shotgun (WGS) entry which is preliminary data.</text>
</comment>
<protein>
    <submittedName>
        <fullName evidence="3">Antitoxin YwqK</fullName>
    </submittedName>
</protein>
<dbReference type="Gene3D" id="2.20.110.10">
    <property type="entry name" value="Histone H3 K4-specific methyltransferase SET7/9 N-terminal domain"/>
    <property type="match status" value="2"/>
</dbReference>
<dbReference type="Pfam" id="PF07661">
    <property type="entry name" value="MORN_2"/>
    <property type="match status" value="2"/>
</dbReference>
<feature type="signal peptide" evidence="2">
    <location>
        <begin position="1"/>
        <end position="28"/>
    </location>
</feature>
<proteinExistence type="predicted"/>
<keyword evidence="4" id="KW-1185">Reference proteome</keyword>
<gene>
    <name evidence="3" type="primary">ywqK_8</name>
    <name evidence="3" type="ORF">CUZ56_01916</name>
</gene>
<feature type="chain" id="PRO_5019044092" evidence="2">
    <location>
        <begin position="29"/>
        <end position="290"/>
    </location>
</feature>
<dbReference type="RefSeq" id="WP_162615310.1">
    <property type="nucleotide sequence ID" value="NZ_PQSP01000004.1"/>
</dbReference>
<dbReference type="SUPFAM" id="SSF82185">
    <property type="entry name" value="Histone H3 K4-specific methyltransferase SET7/9 N-terminal domain"/>
    <property type="match status" value="1"/>
</dbReference>
<sequence precursor="true">MNSSIPGWAILFLALALSACTGTSRPSAGTTPATPPSVAGTAPEETPLSTPDLPPAPFELGTVVAQNEAYYREFWGMTTQGFFVVQDFYHAGGVKRTDPYTMLRLDEVHNWILSPQQSLTQQYEALWQVGIDGPYVQWHANGQKAIEGLYQNRLPQGQWKLWYDSGAPMFQEELINGVRNGPSMGWYPNGKQAGQGQYVNGVRDGVWILWYNNGSKMQEGAYGNEQQQGDWTYWYDNGTRKQAGRYLDGVQVGVWSWWDRQGNLVRELNYGETGELKPQIGSGTIQPRAW</sequence>
<organism evidence="3 4">
    <name type="scientific">Saezia sanguinis</name>
    <dbReference type="NCBI Taxonomy" id="1965230"/>
    <lineage>
        <taxon>Bacteria</taxon>
        <taxon>Pseudomonadati</taxon>
        <taxon>Pseudomonadota</taxon>
        <taxon>Betaproteobacteria</taxon>
        <taxon>Burkholderiales</taxon>
        <taxon>Saeziaceae</taxon>
        <taxon>Saezia</taxon>
    </lineage>
</organism>
<dbReference type="InterPro" id="IPR011652">
    <property type="entry name" value="MORN_2"/>
</dbReference>
<keyword evidence="2" id="KW-0732">Signal</keyword>